<organism evidence="2 3">
    <name type="scientific">Plasticicumulans acidivorans</name>
    <dbReference type="NCBI Taxonomy" id="886464"/>
    <lineage>
        <taxon>Bacteria</taxon>
        <taxon>Pseudomonadati</taxon>
        <taxon>Pseudomonadota</taxon>
        <taxon>Gammaproteobacteria</taxon>
        <taxon>Candidatus Competibacteraceae</taxon>
        <taxon>Plasticicumulans</taxon>
    </lineage>
</organism>
<evidence type="ECO:0000313" key="3">
    <source>
        <dbReference type="Proteomes" id="UP000246569"/>
    </source>
</evidence>
<proteinExistence type="predicted"/>
<accession>A0A317MX23</accession>
<dbReference type="GO" id="GO:0016757">
    <property type="term" value="F:glycosyltransferase activity"/>
    <property type="evidence" value="ECO:0007669"/>
    <property type="project" value="UniProtKB-ARBA"/>
</dbReference>
<dbReference type="Proteomes" id="UP000246569">
    <property type="component" value="Unassembled WGS sequence"/>
</dbReference>
<sequence>MRHFADQTAIAMPSLIYLAWGRPQRPRANLIQTLHTVEALDELGAQVRLCLPPLPRGFDLAGFLAGMGIRRPLDLRACPSLHRRWGGWPFALLHRGELRRADVVYTRVPQLSRVLARFGIAHWLEIHDTEPLAQAGRLAPLIALAAAGRIRGFVTVSAAGREALLAAGAAAGQVAVLPNGVDLTAFGSVPPLGVQDFAAPRALYVGRISRDRGLGLFERIAAAGTPVTLVGPRDHDPAPGSEGLRVEPAVAHARVPECYRPAQLALMPYQTDLAHATSISPIKLFEAMAAGRLVIASDLAPIRELVQDGVNGLLVAADDATAWNAAIARVRADPAWALAMAEQGRRSVEAFSWRARAQRLLALTTPQRVAGSVFGSSS</sequence>
<dbReference type="Pfam" id="PF13692">
    <property type="entry name" value="Glyco_trans_1_4"/>
    <property type="match status" value="1"/>
</dbReference>
<evidence type="ECO:0000259" key="1">
    <source>
        <dbReference type="Pfam" id="PF13439"/>
    </source>
</evidence>
<dbReference type="AlphaFoldDB" id="A0A317MX23"/>
<reference evidence="2 3" key="1">
    <citation type="submission" date="2018-05" db="EMBL/GenBank/DDBJ databases">
        <title>Genomic Encyclopedia of Type Strains, Phase IV (KMG-IV): sequencing the most valuable type-strain genomes for metagenomic binning, comparative biology and taxonomic classification.</title>
        <authorList>
            <person name="Goeker M."/>
        </authorList>
    </citation>
    <scope>NUCLEOTIDE SEQUENCE [LARGE SCALE GENOMIC DNA]</scope>
    <source>
        <strain evidence="2 3">DSM 23606</strain>
    </source>
</reference>
<keyword evidence="2" id="KW-0808">Transferase</keyword>
<protein>
    <submittedName>
        <fullName evidence="2">Glycosyl transferase family 4</fullName>
    </submittedName>
</protein>
<comment type="caution">
    <text evidence="2">The sequence shown here is derived from an EMBL/GenBank/DDBJ whole genome shotgun (WGS) entry which is preliminary data.</text>
</comment>
<dbReference type="PANTHER" id="PTHR12526:SF600">
    <property type="entry name" value="GLYCOSYL TRANSFERASE GROUP 1"/>
    <property type="match status" value="1"/>
</dbReference>
<dbReference type="InterPro" id="IPR028098">
    <property type="entry name" value="Glyco_trans_4-like_N"/>
</dbReference>
<dbReference type="Gene3D" id="3.40.50.2000">
    <property type="entry name" value="Glycogen Phosphorylase B"/>
    <property type="match status" value="2"/>
</dbReference>
<dbReference type="PANTHER" id="PTHR12526">
    <property type="entry name" value="GLYCOSYLTRANSFERASE"/>
    <property type="match status" value="1"/>
</dbReference>
<dbReference type="SUPFAM" id="SSF53756">
    <property type="entry name" value="UDP-Glycosyltransferase/glycogen phosphorylase"/>
    <property type="match status" value="1"/>
</dbReference>
<evidence type="ECO:0000313" key="2">
    <source>
        <dbReference type="EMBL" id="PWV62524.1"/>
    </source>
</evidence>
<dbReference type="CDD" id="cd03801">
    <property type="entry name" value="GT4_PimA-like"/>
    <property type="match status" value="1"/>
</dbReference>
<dbReference type="EMBL" id="QGTJ01000004">
    <property type="protein sequence ID" value="PWV62524.1"/>
    <property type="molecule type" value="Genomic_DNA"/>
</dbReference>
<dbReference type="Pfam" id="PF13439">
    <property type="entry name" value="Glyco_transf_4"/>
    <property type="match status" value="1"/>
</dbReference>
<gene>
    <name evidence="2" type="ORF">C7443_104320</name>
</gene>
<keyword evidence="3" id="KW-1185">Reference proteome</keyword>
<name>A0A317MX23_9GAMM</name>
<feature type="domain" description="Glycosyltransferase subfamily 4-like N-terminal" evidence="1">
    <location>
        <begin position="33"/>
        <end position="184"/>
    </location>
</feature>